<accession>A0A7H0F5S4</accession>
<protein>
    <submittedName>
        <fullName evidence="2">GIY-YIG nuclease family protein</fullName>
    </submittedName>
</protein>
<geneLocation type="plasmid" evidence="2 3">
    <name>p-r.curvispora1</name>
</geneLocation>
<gene>
    <name evidence="2" type="ORF">IAR63_17490</name>
</gene>
<keyword evidence="3" id="KW-1185">Reference proteome</keyword>
<dbReference type="RefSeq" id="WP_187707562.1">
    <property type="nucleotide sequence ID" value="NZ_CP060823.1"/>
</dbReference>
<dbReference type="KEGG" id="ccur:IAR63_17490"/>
<keyword evidence="2" id="KW-0614">Plasmid</keyword>
<sequence>MEQLNLFSTPELSLTPAKKQLLMDVDQLQNWKSRIFKYQSEIRNTHNKAIQGSLFNLNPAHCDPDSIDPFSLNPESMSFYRLPSQNYSQPVLYFVIDSLSDIILYIGETKQNNKRWKNVHKCKDYISSYQDLHYRYKLSTAVNIAFWWDAPSSKQHRQKLEQILIQKWRSPFNKENWDIWSQPFT</sequence>
<dbReference type="Proteomes" id="UP000516013">
    <property type="component" value="Plasmid p-r.curvispora1"/>
</dbReference>
<dbReference type="Pfam" id="PF01541">
    <property type="entry name" value="GIY-YIG"/>
    <property type="match status" value="1"/>
</dbReference>
<dbReference type="EMBL" id="CP060823">
    <property type="protein sequence ID" value="QNP31390.1"/>
    <property type="molecule type" value="Genomic_DNA"/>
</dbReference>
<organism evidence="2 3">
    <name type="scientific">Cylindrospermopsis curvispora GIHE-G1</name>
    <dbReference type="NCBI Taxonomy" id="2666332"/>
    <lineage>
        <taxon>Bacteria</taxon>
        <taxon>Bacillati</taxon>
        <taxon>Cyanobacteriota</taxon>
        <taxon>Cyanophyceae</taxon>
        <taxon>Nostocales</taxon>
        <taxon>Aphanizomenonaceae</taxon>
        <taxon>Cylindrospermopsis</taxon>
    </lineage>
</organism>
<evidence type="ECO:0000313" key="3">
    <source>
        <dbReference type="Proteomes" id="UP000516013"/>
    </source>
</evidence>
<dbReference type="InterPro" id="IPR000305">
    <property type="entry name" value="GIY-YIG_endonuc"/>
</dbReference>
<feature type="domain" description="GIY-YIG" evidence="1">
    <location>
        <begin position="91"/>
        <end position="176"/>
    </location>
</feature>
<proteinExistence type="predicted"/>
<name>A0A7H0F5S4_9CYAN</name>
<evidence type="ECO:0000259" key="1">
    <source>
        <dbReference type="Pfam" id="PF01541"/>
    </source>
</evidence>
<dbReference type="AlphaFoldDB" id="A0A7H0F5S4"/>
<evidence type="ECO:0000313" key="2">
    <source>
        <dbReference type="EMBL" id="QNP31390.1"/>
    </source>
</evidence>
<reference evidence="2 3" key="1">
    <citation type="submission" date="2020-08" db="EMBL/GenBank/DDBJ databases">
        <title>Complete genome sequence of Raphidiopsis curvispora isolated from drinking water reservoir in South Korea.</title>
        <authorList>
            <person name="Jeong J."/>
        </authorList>
    </citation>
    <scope>NUCLEOTIDE SEQUENCE [LARGE SCALE GENOMIC DNA]</scope>
    <source>
        <strain evidence="2 3">GIHE-G1</strain>
        <plasmid evidence="2 3">p-r.curvispora1</plasmid>
    </source>
</reference>